<reference evidence="1 2" key="1">
    <citation type="submission" date="2017-09" db="EMBL/GenBank/DDBJ databases">
        <title>Depth-based differentiation of microbial function through sediment-hosted aquifers and enrichment of novel symbionts in the deep terrestrial subsurface.</title>
        <authorList>
            <person name="Probst A.J."/>
            <person name="Ladd B."/>
            <person name="Jarett J.K."/>
            <person name="Geller-Mcgrath D.E."/>
            <person name="Sieber C.M."/>
            <person name="Emerson J.B."/>
            <person name="Anantharaman K."/>
            <person name="Thomas B.C."/>
            <person name="Malmstrom R."/>
            <person name="Stieglmeier M."/>
            <person name="Klingl A."/>
            <person name="Woyke T."/>
            <person name="Ryan C.M."/>
            <person name="Banfield J.F."/>
        </authorList>
    </citation>
    <scope>NUCLEOTIDE SEQUENCE [LARGE SCALE GENOMIC DNA]</scope>
    <source>
        <strain evidence="1">CG08_land_8_20_14_0_20_40_16</strain>
    </source>
</reference>
<dbReference type="AlphaFoldDB" id="A0A2H0YYK5"/>
<proteinExistence type="predicted"/>
<protein>
    <submittedName>
        <fullName evidence="1">Uncharacterized protein</fullName>
    </submittedName>
</protein>
<comment type="caution">
    <text evidence="1">The sequence shown here is derived from an EMBL/GenBank/DDBJ whole genome shotgun (WGS) entry which is preliminary data.</text>
</comment>
<gene>
    <name evidence="1" type="ORF">COT24_01690</name>
</gene>
<evidence type="ECO:0000313" key="1">
    <source>
        <dbReference type="EMBL" id="PIS42822.1"/>
    </source>
</evidence>
<accession>A0A2H0YYK5</accession>
<organism evidence="1 2">
    <name type="scientific">Candidatus Kerfeldbacteria bacterium CG08_land_8_20_14_0_20_40_16</name>
    <dbReference type="NCBI Taxonomy" id="2014244"/>
    <lineage>
        <taxon>Bacteria</taxon>
        <taxon>Candidatus Kerfeldiibacteriota</taxon>
    </lineage>
</organism>
<dbReference type="EMBL" id="PEXU01000019">
    <property type="protein sequence ID" value="PIS42822.1"/>
    <property type="molecule type" value="Genomic_DNA"/>
</dbReference>
<dbReference type="Proteomes" id="UP000231542">
    <property type="component" value="Unassembled WGS sequence"/>
</dbReference>
<sequence length="197" mass="22871">MPKSTISNWCKGIKPPAFYTKKIESINQENLKKAREIAVQVNRIRREKYLANLRTKNLYLINKITKDVSKIALAVLFLGEGSKSVKGTVIFGNSDPAIIQLFLGLLRKCYKIDESKFRCTVQCRADQDTVKLEQYWSKITRISLNQFYKARIDPRTVNRPTLKLDYKGVCRIDYFSADVYNELKVIYQLICQQYEGP</sequence>
<name>A0A2H0YYK5_9BACT</name>
<evidence type="ECO:0000313" key="2">
    <source>
        <dbReference type="Proteomes" id="UP000231542"/>
    </source>
</evidence>